<accession>A0A5R9DV57</accession>
<dbReference type="InterPro" id="IPR011063">
    <property type="entry name" value="TilS/TtcA_N"/>
</dbReference>
<dbReference type="GO" id="GO:0005524">
    <property type="term" value="F:ATP binding"/>
    <property type="evidence" value="ECO:0007669"/>
    <property type="project" value="UniProtKB-UniRule"/>
</dbReference>
<feature type="domain" description="Lysidine-tRNA(Ile) synthetase C-terminal" evidence="9">
    <location>
        <begin position="401"/>
        <end position="478"/>
    </location>
</feature>
<evidence type="ECO:0000256" key="6">
    <source>
        <dbReference type="ARBA" id="ARBA00022840"/>
    </source>
</evidence>
<reference evidence="10 11" key="1">
    <citation type="submission" date="2019-05" db="EMBL/GenBank/DDBJ databases">
        <title>The metagenome of a microbial culture collection derived from dairy environment covers the genomic content of the human microbiome.</title>
        <authorList>
            <person name="Roder T."/>
            <person name="Wuthrich D."/>
            <person name="Sattari Z."/>
            <person name="Von Ah U."/>
            <person name="Bar C."/>
            <person name="Ronchi F."/>
            <person name="Macpherson A.J."/>
            <person name="Ganal-Vonarburg S.C."/>
            <person name="Bruggmann R."/>
            <person name="Vergeres G."/>
        </authorList>
    </citation>
    <scope>NUCLEOTIDE SEQUENCE [LARGE SCALE GENOMIC DNA]</scope>
    <source>
        <strain evidence="10 11">FAM 24227</strain>
    </source>
</reference>
<dbReference type="EMBL" id="VBSP01000015">
    <property type="protein sequence ID" value="TLQ41513.1"/>
    <property type="molecule type" value="Genomic_DNA"/>
</dbReference>
<dbReference type="Pfam" id="PF01171">
    <property type="entry name" value="ATP_bind_3"/>
    <property type="match status" value="1"/>
</dbReference>
<comment type="function">
    <text evidence="8">Ligates lysine onto the cytidine present at position 34 of the AUA codon-specific tRNA(Ile) that contains the anticodon CAU, in an ATP-dependent manner. Cytidine is converted to lysidine, thus changing the amino acid specificity of the tRNA from methionine to isoleucine.</text>
</comment>
<evidence type="ECO:0000256" key="5">
    <source>
        <dbReference type="ARBA" id="ARBA00022741"/>
    </source>
</evidence>
<dbReference type="InterPro" id="IPR012795">
    <property type="entry name" value="tRNA_Ile_lys_synt_N"/>
</dbReference>
<dbReference type="GO" id="GO:0006400">
    <property type="term" value="P:tRNA modification"/>
    <property type="evidence" value="ECO:0007669"/>
    <property type="project" value="UniProtKB-UniRule"/>
</dbReference>
<evidence type="ECO:0000256" key="3">
    <source>
        <dbReference type="ARBA" id="ARBA00022598"/>
    </source>
</evidence>
<gene>
    <name evidence="8 10" type="primary">tilS</name>
    <name evidence="10" type="ORF">FEZ33_05545</name>
</gene>
<dbReference type="SUPFAM" id="SSF56037">
    <property type="entry name" value="PheT/TilS domain"/>
    <property type="match status" value="1"/>
</dbReference>
<dbReference type="EC" id="6.3.4.19" evidence="8"/>
<dbReference type="GO" id="GO:0032267">
    <property type="term" value="F:tRNA(Ile)-lysidine synthase activity"/>
    <property type="evidence" value="ECO:0007669"/>
    <property type="project" value="UniProtKB-EC"/>
</dbReference>
<name>A0A5R9DV57_9LACT</name>
<dbReference type="OrthoDB" id="9807403at2"/>
<dbReference type="InterPro" id="IPR014729">
    <property type="entry name" value="Rossmann-like_a/b/a_fold"/>
</dbReference>
<keyword evidence="3 8" id="KW-0436">Ligase</keyword>
<comment type="similarity">
    <text evidence="8">Belongs to the tRNA(Ile)-lysidine synthase family.</text>
</comment>
<dbReference type="NCBIfam" id="TIGR02433">
    <property type="entry name" value="lysidine_TilS_C"/>
    <property type="match status" value="1"/>
</dbReference>
<dbReference type="Proteomes" id="UP000306420">
    <property type="component" value="Unassembled WGS sequence"/>
</dbReference>
<comment type="catalytic activity">
    <reaction evidence="7 8">
        <text>cytidine(34) in tRNA(Ile2) + L-lysine + ATP = lysidine(34) in tRNA(Ile2) + AMP + diphosphate + H(+)</text>
        <dbReference type="Rhea" id="RHEA:43744"/>
        <dbReference type="Rhea" id="RHEA-COMP:10625"/>
        <dbReference type="Rhea" id="RHEA-COMP:10670"/>
        <dbReference type="ChEBI" id="CHEBI:15378"/>
        <dbReference type="ChEBI" id="CHEBI:30616"/>
        <dbReference type="ChEBI" id="CHEBI:32551"/>
        <dbReference type="ChEBI" id="CHEBI:33019"/>
        <dbReference type="ChEBI" id="CHEBI:82748"/>
        <dbReference type="ChEBI" id="CHEBI:83665"/>
        <dbReference type="ChEBI" id="CHEBI:456215"/>
        <dbReference type="EC" id="6.3.4.19"/>
    </reaction>
</comment>
<evidence type="ECO:0000256" key="8">
    <source>
        <dbReference type="HAMAP-Rule" id="MF_01161"/>
    </source>
</evidence>
<keyword evidence="2 8" id="KW-0963">Cytoplasm</keyword>
<sequence length="486" mass="57420">MSDLLYNVKQLLNEWPEWFKSKRILLAVSGGIDSMVLLTIMLQINEQLPKEERKELIVAHFNHRLREDSDQDAQLVKEYSQKYKLTYFISHWDKPASVNVEASARDARYQFFGDVMVKTNSDTLMTAHHLNDLGETVLMRLIRGTSLRGVRGIRSNYQRILTTSTKFSKSVRVLRPFNSTKKEKINEYAKEHHIPFNEDQTNTDMTYMRNRMRYKMLPFFEEENPQFLSNLLLLSEQLEASYDAHFNQYLQKEPELLMQLSQGRWLLYVPKFLELSDDLMQIYLAIFLEERLIHQIQSYNKAAVKQLEQLIRQTDAPNMLMNIANNWVALREYDYIWIQPQDYGVEEAEQSEIKIEQFNHWYELNEQELAGVFDMDAIATDLKKDLYVEIPLSLTEGKPSITLRHRKNGDTLTLRRPDGTSYHKKVSRIMIDQKIPKSKREDYWVIENHEGTILGMLPPISKDKTYVNLEEKQTHVFIYQKSENIS</sequence>
<dbReference type="PANTHER" id="PTHR43033">
    <property type="entry name" value="TRNA(ILE)-LYSIDINE SYNTHASE-RELATED"/>
    <property type="match status" value="1"/>
</dbReference>
<dbReference type="NCBIfam" id="TIGR02432">
    <property type="entry name" value="lysidine_TilS_N"/>
    <property type="match status" value="1"/>
</dbReference>
<evidence type="ECO:0000256" key="7">
    <source>
        <dbReference type="ARBA" id="ARBA00048539"/>
    </source>
</evidence>
<keyword evidence="5 8" id="KW-0547">Nucleotide-binding</keyword>
<dbReference type="AlphaFoldDB" id="A0A5R9DV57"/>
<feature type="binding site" evidence="8">
    <location>
        <begin position="29"/>
        <end position="34"/>
    </location>
    <ligand>
        <name>ATP</name>
        <dbReference type="ChEBI" id="CHEBI:30616"/>
    </ligand>
</feature>
<evidence type="ECO:0000256" key="1">
    <source>
        <dbReference type="ARBA" id="ARBA00004496"/>
    </source>
</evidence>
<comment type="subcellular location">
    <subcellularLocation>
        <location evidence="1 8">Cytoplasm</location>
    </subcellularLocation>
</comment>
<organism evidence="10 11">
    <name type="scientific">Ruoffia tabacinasalis</name>
    <dbReference type="NCBI Taxonomy" id="87458"/>
    <lineage>
        <taxon>Bacteria</taxon>
        <taxon>Bacillati</taxon>
        <taxon>Bacillota</taxon>
        <taxon>Bacilli</taxon>
        <taxon>Lactobacillales</taxon>
        <taxon>Aerococcaceae</taxon>
        <taxon>Ruoffia</taxon>
    </lineage>
</organism>
<evidence type="ECO:0000313" key="11">
    <source>
        <dbReference type="Proteomes" id="UP000306420"/>
    </source>
</evidence>
<comment type="domain">
    <text evidence="8">The N-terminal region contains the highly conserved SGGXDS motif, predicted to be a P-loop motif involved in ATP binding.</text>
</comment>
<dbReference type="InterPro" id="IPR012796">
    <property type="entry name" value="Lysidine-tRNA-synth_C"/>
</dbReference>
<proteinExistence type="inferred from homology"/>
<keyword evidence="6 8" id="KW-0067">ATP-binding</keyword>
<dbReference type="InterPro" id="IPR012094">
    <property type="entry name" value="tRNA_Ile_lys_synt"/>
</dbReference>
<dbReference type="HAMAP" id="MF_01161">
    <property type="entry name" value="tRNA_Ile_lys_synt"/>
    <property type="match status" value="1"/>
</dbReference>
<keyword evidence="4 8" id="KW-0819">tRNA processing</keyword>
<protein>
    <recommendedName>
        <fullName evidence="8">tRNA(Ile)-lysidine synthase</fullName>
        <ecNumber evidence="8">6.3.4.19</ecNumber>
    </recommendedName>
    <alternativeName>
        <fullName evidence="8">tRNA(Ile)-2-lysyl-cytidine synthase</fullName>
    </alternativeName>
    <alternativeName>
        <fullName evidence="8">tRNA(Ile)-lysidine synthetase</fullName>
    </alternativeName>
</protein>
<comment type="caution">
    <text evidence="10">The sequence shown here is derived from an EMBL/GenBank/DDBJ whole genome shotgun (WGS) entry which is preliminary data.</text>
</comment>
<dbReference type="PANTHER" id="PTHR43033:SF1">
    <property type="entry name" value="TRNA(ILE)-LYSIDINE SYNTHASE-RELATED"/>
    <property type="match status" value="1"/>
</dbReference>
<evidence type="ECO:0000259" key="9">
    <source>
        <dbReference type="SMART" id="SM00977"/>
    </source>
</evidence>
<evidence type="ECO:0000256" key="2">
    <source>
        <dbReference type="ARBA" id="ARBA00022490"/>
    </source>
</evidence>
<dbReference type="GO" id="GO:0005737">
    <property type="term" value="C:cytoplasm"/>
    <property type="evidence" value="ECO:0007669"/>
    <property type="project" value="UniProtKB-SubCell"/>
</dbReference>
<dbReference type="Gene3D" id="3.40.50.620">
    <property type="entry name" value="HUPs"/>
    <property type="match status" value="1"/>
</dbReference>
<dbReference type="SUPFAM" id="SSF52402">
    <property type="entry name" value="Adenine nucleotide alpha hydrolases-like"/>
    <property type="match status" value="1"/>
</dbReference>
<dbReference type="CDD" id="cd01992">
    <property type="entry name" value="TilS_N"/>
    <property type="match status" value="1"/>
</dbReference>
<evidence type="ECO:0000313" key="10">
    <source>
        <dbReference type="EMBL" id="TLQ41513.1"/>
    </source>
</evidence>
<dbReference type="RefSeq" id="WP_138404414.1">
    <property type="nucleotide sequence ID" value="NZ_VBSP01000015.1"/>
</dbReference>
<evidence type="ECO:0000256" key="4">
    <source>
        <dbReference type="ARBA" id="ARBA00022694"/>
    </source>
</evidence>
<dbReference type="SMART" id="SM00977">
    <property type="entry name" value="TilS_C"/>
    <property type="match status" value="1"/>
</dbReference>